<dbReference type="KEGG" id="schy:GVO57_14330"/>
<dbReference type="PANTHER" id="PTHR34504">
    <property type="entry name" value="ANTITOXIN HICB"/>
    <property type="match status" value="1"/>
</dbReference>
<evidence type="ECO:0000259" key="1">
    <source>
        <dbReference type="Pfam" id="PF15919"/>
    </source>
</evidence>
<protein>
    <submittedName>
        <fullName evidence="2">HicB family protein</fullName>
    </submittedName>
</protein>
<feature type="domain" description="HicB-like antitoxin of toxin-antitoxin system" evidence="1">
    <location>
        <begin position="6"/>
        <end position="120"/>
    </location>
</feature>
<keyword evidence="3" id="KW-1185">Reference proteome</keyword>
<dbReference type="PANTHER" id="PTHR34504:SF2">
    <property type="entry name" value="UPF0150 PROTEIN SSL0259"/>
    <property type="match status" value="1"/>
</dbReference>
<reference evidence="2 3" key="1">
    <citation type="submission" date="2020-01" db="EMBL/GenBank/DDBJ databases">
        <title>Sphingomonas sp. C33 whole genome sequece.</title>
        <authorList>
            <person name="Park C."/>
        </authorList>
    </citation>
    <scope>NUCLEOTIDE SEQUENCE [LARGE SCALE GENOMIC DNA]</scope>
    <source>
        <strain evidence="2 3">C33</strain>
        <plasmid evidence="3">pc33</plasmid>
    </source>
</reference>
<evidence type="ECO:0000313" key="3">
    <source>
        <dbReference type="Proteomes" id="UP000464468"/>
    </source>
</evidence>
<organism evidence="2 3">
    <name type="scientific">Sphingomonas changnyeongensis</name>
    <dbReference type="NCBI Taxonomy" id="2698679"/>
    <lineage>
        <taxon>Bacteria</taxon>
        <taxon>Pseudomonadati</taxon>
        <taxon>Pseudomonadota</taxon>
        <taxon>Alphaproteobacteria</taxon>
        <taxon>Sphingomonadales</taxon>
        <taxon>Sphingomonadaceae</taxon>
        <taxon>Sphingomonas</taxon>
    </lineage>
</organism>
<dbReference type="InterPro" id="IPR031807">
    <property type="entry name" value="HicB-like"/>
</dbReference>
<name>A0A7Z2NYB7_9SPHN</name>
<dbReference type="InterPro" id="IPR051404">
    <property type="entry name" value="TA_system_antitoxin"/>
</dbReference>
<dbReference type="EMBL" id="CP047896">
    <property type="protein sequence ID" value="QHL92058.1"/>
    <property type="molecule type" value="Genomic_DNA"/>
</dbReference>
<geneLocation type="plasmid" evidence="3">
    <name>pc33</name>
</geneLocation>
<dbReference type="CDD" id="cd22231">
    <property type="entry name" value="RHH_NikR_HicB-like"/>
    <property type="match status" value="1"/>
</dbReference>
<evidence type="ECO:0000313" key="2">
    <source>
        <dbReference type="EMBL" id="QHL92058.1"/>
    </source>
</evidence>
<dbReference type="SUPFAM" id="SSF143100">
    <property type="entry name" value="TTHA1013/TTHA0281-like"/>
    <property type="match status" value="1"/>
</dbReference>
<gene>
    <name evidence="2" type="ORF">GVO57_14330</name>
</gene>
<dbReference type="Pfam" id="PF15919">
    <property type="entry name" value="HicB_lk_antitox"/>
    <property type="match status" value="1"/>
</dbReference>
<proteinExistence type="predicted"/>
<dbReference type="Gene3D" id="3.30.160.250">
    <property type="match status" value="1"/>
</dbReference>
<dbReference type="AlphaFoldDB" id="A0A7Z2NYB7"/>
<keyword evidence="2" id="KW-0614">Plasmid</keyword>
<dbReference type="Proteomes" id="UP000464468">
    <property type="component" value="Plasmid pC33"/>
</dbReference>
<dbReference type="RefSeq" id="WP_160594092.1">
    <property type="nucleotide sequence ID" value="NZ_CP047896.1"/>
</dbReference>
<sequence length="128" mass="13308">MAVVFYPAIIERGAQGFGVTFPDLPGCVSAGGTVQEAALNAEDALAGHLMVMSQSGEAIPGPSMLDGLQSDVEVQEVARILVRADRPGRAVRLNITMDEGLVAAIDRVTSNRSGFLADAARAALSGRR</sequence>
<accession>A0A7Z2NYB7</accession>
<dbReference type="InterPro" id="IPR035069">
    <property type="entry name" value="TTHA1013/TTHA0281-like"/>
</dbReference>